<accession>A0A6H5GXP9</accession>
<protein>
    <submittedName>
        <fullName evidence="1">Uncharacterized protein</fullName>
    </submittedName>
</protein>
<organism evidence="1 2">
    <name type="scientific">Nesidiocoris tenuis</name>
    <dbReference type="NCBI Taxonomy" id="355587"/>
    <lineage>
        <taxon>Eukaryota</taxon>
        <taxon>Metazoa</taxon>
        <taxon>Ecdysozoa</taxon>
        <taxon>Arthropoda</taxon>
        <taxon>Hexapoda</taxon>
        <taxon>Insecta</taxon>
        <taxon>Pterygota</taxon>
        <taxon>Neoptera</taxon>
        <taxon>Paraneoptera</taxon>
        <taxon>Hemiptera</taxon>
        <taxon>Heteroptera</taxon>
        <taxon>Panheteroptera</taxon>
        <taxon>Cimicomorpha</taxon>
        <taxon>Miridae</taxon>
        <taxon>Dicyphina</taxon>
        <taxon>Nesidiocoris</taxon>
    </lineage>
</organism>
<name>A0A6H5GXP9_9HEMI</name>
<evidence type="ECO:0000313" key="2">
    <source>
        <dbReference type="Proteomes" id="UP000479000"/>
    </source>
</evidence>
<dbReference type="EMBL" id="CADCXU010021754">
    <property type="protein sequence ID" value="CAB0009389.1"/>
    <property type="molecule type" value="Genomic_DNA"/>
</dbReference>
<feature type="non-terminal residue" evidence="1">
    <location>
        <position position="157"/>
    </location>
</feature>
<dbReference type="Proteomes" id="UP000479000">
    <property type="component" value="Unassembled WGS sequence"/>
</dbReference>
<keyword evidence="2" id="KW-1185">Reference proteome</keyword>
<sequence length="157" mass="17495">MRGEEGSGGATGIGLAAAVERSVRDAALDTGSAPNSSDRRSAIDLSAAYRSSIMINYLRIFKYRSKLNKNLETTPNCTVLCYHEDIILTKRELQGRLRSAQRIEWRVLGFPKFFLVPTKKLDRFLYPIAAILHIAYHNTLTLSFCLSSSQISPSTPQ</sequence>
<evidence type="ECO:0000313" key="1">
    <source>
        <dbReference type="EMBL" id="CAB0009389.1"/>
    </source>
</evidence>
<gene>
    <name evidence="1" type="ORF">NTEN_LOCUS14541</name>
</gene>
<proteinExistence type="predicted"/>
<dbReference type="AlphaFoldDB" id="A0A6H5GXP9"/>
<reference evidence="1 2" key="1">
    <citation type="submission" date="2020-02" db="EMBL/GenBank/DDBJ databases">
        <authorList>
            <person name="Ferguson B K."/>
        </authorList>
    </citation>
    <scope>NUCLEOTIDE SEQUENCE [LARGE SCALE GENOMIC DNA]</scope>
</reference>